<dbReference type="AlphaFoldDB" id="A0A6N2YQ97"/>
<dbReference type="PANTHER" id="PTHR30118">
    <property type="entry name" value="HTH-TYPE TRANSCRIPTIONAL REGULATOR LEUO-RELATED"/>
    <property type="match status" value="1"/>
</dbReference>
<comment type="similarity">
    <text evidence="1">Belongs to the LysR transcriptional regulatory family.</text>
</comment>
<name>A0A6N2YQ97_9ENTR</name>
<evidence type="ECO:0000313" key="6">
    <source>
        <dbReference type="EMBL" id="VYT68046.1"/>
    </source>
</evidence>
<reference evidence="6" key="1">
    <citation type="submission" date="2019-11" db="EMBL/GenBank/DDBJ databases">
        <authorList>
            <person name="Feng L."/>
        </authorList>
    </citation>
    <scope>NUCLEOTIDE SEQUENCE</scope>
    <source>
        <strain evidence="6">EMassiliensisLFYP7</strain>
    </source>
</reference>
<sequence>MMKKIIENDFSRIDLNLMTVFLVLYREGSVTRTAQALHLGQPAISGALKRLREIFNDPLFIRSAQGMLPTSRAEALMANMQPLMANLHTVIFGNLEFHPPTATHTFRLGMSDWVEHWLMPALLPAVAKEAPGIQLHIVASDPFRVRQMLAEESVDIAISLNKQSTSETQSEAILSMGLRTLWSPQQIALSSPLSVEDFVAHEHLLVSYREANRSELDNDLMAQGLQRRIRYVSPHFSSFPPVLRAMPVFATVPEGLASRWQQDFDLRASAPPLEYSPFTLCLLRHKRRAQDPALNWLMAQLRDVMKNSLNRNN</sequence>
<keyword evidence="3" id="KW-0238">DNA-binding</keyword>
<accession>A0A6N2YQ97</accession>
<evidence type="ECO:0000256" key="2">
    <source>
        <dbReference type="ARBA" id="ARBA00023015"/>
    </source>
</evidence>
<dbReference type="GO" id="GO:0003700">
    <property type="term" value="F:DNA-binding transcription factor activity"/>
    <property type="evidence" value="ECO:0007669"/>
    <property type="project" value="InterPro"/>
</dbReference>
<dbReference type="SUPFAM" id="SSF53850">
    <property type="entry name" value="Periplasmic binding protein-like II"/>
    <property type="match status" value="1"/>
</dbReference>
<dbReference type="EMBL" id="CACRTZ010000001">
    <property type="protein sequence ID" value="VYT68046.1"/>
    <property type="molecule type" value="Genomic_DNA"/>
</dbReference>
<dbReference type="InterPro" id="IPR036390">
    <property type="entry name" value="WH_DNA-bd_sf"/>
</dbReference>
<dbReference type="PRINTS" id="PR00039">
    <property type="entry name" value="HTHLYSR"/>
</dbReference>
<gene>
    <name evidence="6" type="primary">nodD2_1</name>
    <name evidence="6" type="ORF">EMLFYP7_00217</name>
</gene>
<keyword evidence="2" id="KW-0805">Transcription regulation</keyword>
<protein>
    <submittedName>
        <fullName evidence="6">Nodulation protein D 2</fullName>
    </submittedName>
</protein>
<feature type="domain" description="HTH lysR-type" evidence="5">
    <location>
        <begin position="13"/>
        <end position="70"/>
    </location>
</feature>
<dbReference type="Gene3D" id="1.10.10.10">
    <property type="entry name" value="Winged helix-like DNA-binding domain superfamily/Winged helix DNA-binding domain"/>
    <property type="match status" value="1"/>
</dbReference>
<dbReference type="PROSITE" id="PS50931">
    <property type="entry name" value="HTH_LYSR"/>
    <property type="match status" value="1"/>
</dbReference>
<dbReference type="GO" id="GO:0003677">
    <property type="term" value="F:DNA binding"/>
    <property type="evidence" value="ECO:0007669"/>
    <property type="project" value="UniProtKB-KW"/>
</dbReference>
<dbReference type="InterPro" id="IPR005119">
    <property type="entry name" value="LysR_subst-bd"/>
</dbReference>
<evidence type="ECO:0000256" key="4">
    <source>
        <dbReference type="ARBA" id="ARBA00023163"/>
    </source>
</evidence>
<dbReference type="InterPro" id="IPR050389">
    <property type="entry name" value="LysR-type_TF"/>
</dbReference>
<dbReference type="Pfam" id="PF00126">
    <property type="entry name" value="HTH_1"/>
    <property type="match status" value="1"/>
</dbReference>
<keyword evidence="4" id="KW-0804">Transcription</keyword>
<evidence type="ECO:0000259" key="5">
    <source>
        <dbReference type="PROSITE" id="PS50931"/>
    </source>
</evidence>
<dbReference type="InterPro" id="IPR000847">
    <property type="entry name" value="LysR_HTH_N"/>
</dbReference>
<dbReference type="InterPro" id="IPR036388">
    <property type="entry name" value="WH-like_DNA-bd_sf"/>
</dbReference>
<dbReference type="Gene3D" id="3.40.190.10">
    <property type="entry name" value="Periplasmic binding protein-like II"/>
    <property type="match status" value="2"/>
</dbReference>
<proteinExistence type="inferred from homology"/>
<dbReference type="Pfam" id="PF03466">
    <property type="entry name" value="LysR_substrate"/>
    <property type="match status" value="1"/>
</dbReference>
<dbReference type="PANTHER" id="PTHR30118:SF6">
    <property type="entry name" value="HTH-TYPE TRANSCRIPTIONAL REGULATOR LEUO"/>
    <property type="match status" value="1"/>
</dbReference>
<evidence type="ECO:0000256" key="1">
    <source>
        <dbReference type="ARBA" id="ARBA00009437"/>
    </source>
</evidence>
<dbReference type="SUPFAM" id="SSF46785">
    <property type="entry name" value="Winged helix' DNA-binding domain"/>
    <property type="match status" value="1"/>
</dbReference>
<dbReference type="CDD" id="cd08464">
    <property type="entry name" value="PBP2_DntR_like_2"/>
    <property type="match status" value="1"/>
</dbReference>
<organism evidence="6">
    <name type="scientific">Phytobacter massiliensis</name>
    <dbReference type="NCBI Taxonomy" id="1485952"/>
    <lineage>
        <taxon>Bacteria</taxon>
        <taxon>Pseudomonadati</taxon>
        <taxon>Pseudomonadota</taxon>
        <taxon>Gammaproteobacteria</taxon>
        <taxon>Enterobacterales</taxon>
        <taxon>Enterobacteriaceae</taxon>
        <taxon>Phytobacter</taxon>
    </lineage>
</organism>
<evidence type="ECO:0000256" key="3">
    <source>
        <dbReference type="ARBA" id="ARBA00023125"/>
    </source>
</evidence>